<name>A0A9N9FUM5_FUNMO</name>
<proteinExistence type="predicted"/>
<comment type="caution">
    <text evidence="2">The sequence shown here is derived from an EMBL/GenBank/DDBJ whole genome shotgun (WGS) entry which is preliminary data.</text>
</comment>
<keyword evidence="1" id="KW-0812">Transmembrane</keyword>
<dbReference type="Proteomes" id="UP000789375">
    <property type="component" value="Unassembled WGS sequence"/>
</dbReference>
<accession>A0A9N9FUM5</accession>
<protein>
    <submittedName>
        <fullName evidence="2">13845_t:CDS:1</fullName>
    </submittedName>
</protein>
<evidence type="ECO:0000313" key="3">
    <source>
        <dbReference type="Proteomes" id="UP000789375"/>
    </source>
</evidence>
<sequence length="69" mass="7592">MTLKNPLLVLQSNIYTSFKEEIIPIKMKIFIKAALVVLLILNVAIATAQQDVPLDPGLYPTTDVSKPTP</sequence>
<dbReference type="AlphaFoldDB" id="A0A9N9FUM5"/>
<feature type="transmembrane region" description="Helical" evidence="1">
    <location>
        <begin position="29"/>
        <end position="48"/>
    </location>
</feature>
<organism evidence="2 3">
    <name type="scientific">Funneliformis mosseae</name>
    <name type="common">Endomycorrhizal fungus</name>
    <name type="synonym">Glomus mosseae</name>
    <dbReference type="NCBI Taxonomy" id="27381"/>
    <lineage>
        <taxon>Eukaryota</taxon>
        <taxon>Fungi</taxon>
        <taxon>Fungi incertae sedis</taxon>
        <taxon>Mucoromycota</taxon>
        <taxon>Glomeromycotina</taxon>
        <taxon>Glomeromycetes</taxon>
        <taxon>Glomerales</taxon>
        <taxon>Glomeraceae</taxon>
        <taxon>Funneliformis</taxon>
    </lineage>
</organism>
<evidence type="ECO:0000256" key="1">
    <source>
        <dbReference type="SAM" id="Phobius"/>
    </source>
</evidence>
<keyword evidence="1" id="KW-1133">Transmembrane helix</keyword>
<keyword evidence="3" id="KW-1185">Reference proteome</keyword>
<keyword evidence="1" id="KW-0472">Membrane</keyword>
<reference evidence="2" key="1">
    <citation type="submission" date="2021-06" db="EMBL/GenBank/DDBJ databases">
        <authorList>
            <person name="Kallberg Y."/>
            <person name="Tangrot J."/>
            <person name="Rosling A."/>
        </authorList>
    </citation>
    <scope>NUCLEOTIDE SEQUENCE</scope>
    <source>
        <strain evidence="2">87-6 pot B 2015</strain>
    </source>
</reference>
<evidence type="ECO:0000313" key="2">
    <source>
        <dbReference type="EMBL" id="CAG8561324.1"/>
    </source>
</evidence>
<gene>
    <name evidence="2" type="ORF">FMOSSE_LOCUS6975</name>
</gene>
<dbReference type="EMBL" id="CAJVPP010001547">
    <property type="protein sequence ID" value="CAG8561324.1"/>
    <property type="molecule type" value="Genomic_DNA"/>
</dbReference>